<dbReference type="InterPro" id="IPR003593">
    <property type="entry name" value="AAA+_ATPase"/>
</dbReference>
<evidence type="ECO:0000313" key="7">
    <source>
        <dbReference type="Proteomes" id="UP000182569"/>
    </source>
</evidence>
<dbReference type="PANTHER" id="PTHR42734:SF17">
    <property type="entry name" value="METAL TRANSPORT SYSTEM ATP-BINDING PROTEIN TM_0124-RELATED"/>
    <property type="match status" value="1"/>
</dbReference>
<sequence length="227" mass="25329">MIQINNLFFSYTSGAPYILNDISLTINNGEYLSILGDNGSGKSTLVKLILNFLSPTKGSIVNSDKNIGYVPQKSDFLNSQFPITVYEMLNCYRKVLKIKDKTLVTRRLEAINMLDFKDSLIGTLSGGQCQKIFIVRALLGNPDLLILDEPSTGIDVTSQKEIYSLIRDLNKNNKITVIAIEHNLNAAMSNSSLIYHLSKGKGHLCTPDIYIKEFLKANKEEEFNVSV</sequence>
<dbReference type="InterPro" id="IPR003439">
    <property type="entry name" value="ABC_transporter-like_ATP-bd"/>
</dbReference>
<dbReference type="EMBL" id="CP015756">
    <property type="protein sequence ID" value="APC42065.1"/>
    <property type="molecule type" value="Genomic_DNA"/>
</dbReference>
<evidence type="ECO:0000259" key="5">
    <source>
        <dbReference type="PROSITE" id="PS50893"/>
    </source>
</evidence>
<dbReference type="KEGG" id="ceu:A7L45_19400"/>
<accession>A0A1J0GL47</accession>
<gene>
    <name evidence="6" type="ORF">A7L45_19400</name>
</gene>
<evidence type="ECO:0000256" key="4">
    <source>
        <dbReference type="ARBA" id="ARBA00022840"/>
    </source>
</evidence>
<dbReference type="Pfam" id="PF00005">
    <property type="entry name" value="ABC_tran"/>
    <property type="match status" value="1"/>
</dbReference>
<keyword evidence="3" id="KW-0547">Nucleotide-binding</keyword>
<protein>
    <submittedName>
        <fullName evidence="6">Metal ABC transporter ATP-binding protein</fullName>
    </submittedName>
</protein>
<proteinExistence type="inferred from homology"/>
<evidence type="ECO:0000256" key="3">
    <source>
        <dbReference type="ARBA" id="ARBA00022741"/>
    </source>
</evidence>
<evidence type="ECO:0000313" key="6">
    <source>
        <dbReference type="EMBL" id="APC42065.1"/>
    </source>
</evidence>
<dbReference type="OrthoDB" id="9806726at2"/>
<dbReference type="InterPro" id="IPR050153">
    <property type="entry name" value="Metal_Ion_Import_ABC"/>
</dbReference>
<dbReference type="SUPFAM" id="SSF52540">
    <property type="entry name" value="P-loop containing nucleoside triphosphate hydrolases"/>
    <property type="match status" value="1"/>
</dbReference>
<dbReference type="Gene3D" id="3.40.50.300">
    <property type="entry name" value="P-loop containing nucleotide triphosphate hydrolases"/>
    <property type="match status" value="1"/>
</dbReference>
<dbReference type="PROSITE" id="PS00211">
    <property type="entry name" value="ABC_TRANSPORTER_1"/>
    <property type="match status" value="1"/>
</dbReference>
<evidence type="ECO:0000256" key="2">
    <source>
        <dbReference type="ARBA" id="ARBA00022448"/>
    </source>
</evidence>
<dbReference type="STRING" id="1552.A7L45_19400"/>
<dbReference type="GO" id="GO:0016887">
    <property type="term" value="F:ATP hydrolysis activity"/>
    <property type="evidence" value="ECO:0007669"/>
    <property type="project" value="InterPro"/>
</dbReference>
<feature type="domain" description="ABC transporter" evidence="5">
    <location>
        <begin position="2"/>
        <end position="224"/>
    </location>
</feature>
<dbReference type="InterPro" id="IPR017871">
    <property type="entry name" value="ABC_transporter-like_CS"/>
</dbReference>
<dbReference type="GO" id="GO:0005524">
    <property type="term" value="F:ATP binding"/>
    <property type="evidence" value="ECO:0007669"/>
    <property type="project" value="UniProtKB-KW"/>
</dbReference>
<evidence type="ECO:0000256" key="1">
    <source>
        <dbReference type="ARBA" id="ARBA00005417"/>
    </source>
</evidence>
<keyword evidence="4 6" id="KW-0067">ATP-binding</keyword>
<dbReference type="Proteomes" id="UP000182569">
    <property type="component" value="Chromosome"/>
</dbReference>
<reference evidence="7" key="1">
    <citation type="journal article" date="2016" name="Front. Microbiol.">
        <title>Complete Genome Sequence of Clostridium estertheticum DSM 8809, a Microbe Identified in Spoiled Vacuum Packed Beef.</title>
        <authorList>
            <person name="Yu Z."/>
            <person name="Gunn L."/>
            <person name="Brennan E."/>
            <person name="Reid R."/>
            <person name="Wall P.G."/>
            <person name="Gaora O.P."/>
            <person name="Hurley D."/>
            <person name="Bolton D."/>
            <person name="Fanning S."/>
        </authorList>
    </citation>
    <scope>NUCLEOTIDE SEQUENCE [LARGE SCALE GENOMIC DNA]</scope>
    <source>
        <strain evidence="7">DSM 8809</strain>
    </source>
</reference>
<dbReference type="RefSeq" id="WP_071614358.1">
    <property type="nucleotide sequence ID" value="NZ_CP015756.1"/>
</dbReference>
<dbReference type="PANTHER" id="PTHR42734">
    <property type="entry name" value="METAL TRANSPORT SYSTEM ATP-BINDING PROTEIN TM_0124-RELATED"/>
    <property type="match status" value="1"/>
</dbReference>
<keyword evidence="7" id="KW-1185">Reference proteome</keyword>
<keyword evidence="2" id="KW-0813">Transport</keyword>
<dbReference type="AlphaFoldDB" id="A0A1J0GL47"/>
<comment type="similarity">
    <text evidence="1">Belongs to the ABC transporter superfamily.</text>
</comment>
<organism evidence="6 7">
    <name type="scientific">Clostridium estertheticum subsp. estertheticum</name>
    <dbReference type="NCBI Taxonomy" id="1552"/>
    <lineage>
        <taxon>Bacteria</taxon>
        <taxon>Bacillati</taxon>
        <taxon>Bacillota</taxon>
        <taxon>Clostridia</taxon>
        <taxon>Eubacteriales</taxon>
        <taxon>Clostridiaceae</taxon>
        <taxon>Clostridium</taxon>
    </lineage>
</organism>
<name>A0A1J0GL47_9CLOT</name>
<dbReference type="InterPro" id="IPR027417">
    <property type="entry name" value="P-loop_NTPase"/>
</dbReference>
<dbReference type="PROSITE" id="PS50893">
    <property type="entry name" value="ABC_TRANSPORTER_2"/>
    <property type="match status" value="1"/>
</dbReference>
<dbReference type="SMART" id="SM00382">
    <property type="entry name" value="AAA"/>
    <property type="match status" value="1"/>
</dbReference>